<gene>
    <name evidence="1" type="ORF">CITCOLO1_LOCUS18903</name>
</gene>
<dbReference type="EMBL" id="OZ021741">
    <property type="protein sequence ID" value="CAK9326550.1"/>
    <property type="molecule type" value="Genomic_DNA"/>
</dbReference>
<evidence type="ECO:0000313" key="2">
    <source>
        <dbReference type="Proteomes" id="UP001642487"/>
    </source>
</evidence>
<keyword evidence="2" id="KW-1185">Reference proteome</keyword>
<proteinExistence type="predicted"/>
<evidence type="ECO:0000313" key="1">
    <source>
        <dbReference type="EMBL" id="CAK9326550.1"/>
    </source>
</evidence>
<dbReference type="Proteomes" id="UP001642487">
    <property type="component" value="Chromosome 7"/>
</dbReference>
<accession>A0ABP0Z1B3</accession>
<sequence length="96" mass="11383">MVSNLFLLISELHHTLLKFIDFICVLVIKRLKTHHFFTLICLREREKDPIPTFSCRQHGFVGCRNSDTLKKYTNFQFNRPISARFHHHTPITVSKC</sequence>
<protein>
    <submittedName>
        <fullName evidence="1">Uncharacterized protein</fullName>
    </submittedName>
</protein>
<organism evidence="1 2">
    <name type="scientific">Citrullus colocynthis</name>
    <name type="common">colocynth</name>
    <dbReference type="NCBI Taxonomy" id="252529"/>
    <lineage>
        <taxon>Eukaryota</taxon>
        <taxon>Viridiplantae</taxon>
        <taxon>Streptophyta</taxon>
        <taxon>Embryophyta</taxon>
        <taxon>Tracheophyta</taxon>
        <taxon>Spermatophyta</taxon>
        <taxon>Magnoliopsida</taxon>
        <taxon>eudicotyledons</taxon>
        <taxon>Gunneridae</taxon>
        <taxon>Pentapetalae</taxon>
        <taxon>rosids</taxon>
        <taxon>fabids</taxon>
        <taxon>Cucurbitales</taxon>
        <taxon>Cucurbitaceae</taxon>
        <taxon>Benincaseae</taxon>
        <taxon>Citrullus</taxon>
    </lineage>
</organism>
<reference evidence="1 2" key="1">
    <citation type="submission" date="2024-03" db="EMBL/GenBank/DDBJ databases">
        <authorList>
            <person name="Gkanogiannis A."/>
            <person name="Becerra Lopez-Lavalle L."/>
        </authorList>
    </citation>
    <scope>NUCLEOTIDE SEQUENCE [LARGE SCALE GENOMIC DNA]</scope>
</reference>
<name>A0ABP0Z1B3_9ROSI</name>